<protein>
    <submittedName>
        <fullName evidence="4">Conserved protein/domain typically associated with flavoprotein oxygenase, DIM6/NTAB family</fullName>
    </submittedName>
</protein>
<dbReference type="Proteomes" id="UP000032266">
    <property type="component" value="Chromosome"/>
</dbReference>
<accession>A0A0C5VEF3</accession>
<dbReference type="PANTHER" id="PTHR30466:SF11">
    <property type="entry name" value="FLAVIN-DEPENDENT MONOOXYGENASE, REDUCTASE SUBUNIT HSAB"/>
    <property type="match status" value="1"/>
</dbReference>
<dbReference type="InterPro" id="IPR036390">
    <property type="entry name" value="WH_DNA-bd_sf"/>
</dbReference>
<dbReference type="InterPro" id="IPR012349">
    <property type="entry name" value="Split_barrel_FMN-bd"/>
</dbReference>
<dbReference type="AlphaFoldDB" id="A0A0C5VEF3"/>
<dbReference type="GO" id="GO:0010181">
    <property type="term" value="F:FMN binding"/>
    <property type="evidence" value="ECO:0007669"/>
    <property type="project" value="InterPro"/>
</dbReference>
<evidence type="ECO:0000259" key="3">
    <source>
        <dbReference type="SMART" id="SM00903"/>
    </source>
</evidence>
<keyword evidence="2" id="KW-0560">Oxidoreductase</keyword>
<dbReference type="SMART" id="SM00903">
    <property type="entry name" value="Flavin_Reduct"/>
    <property type="match status" value="1"/>
</dbReference>
<gene>
    <name evidence="4" type="ORF">YC6258_05642</name>
</gene>
<dbReference type="HOGENOM" id="CLU_873556_0_0_6"/>
<evidence type="ECO:0000313" key="4">
    <source>
        <dbReference type="EMBL" id="AJQ97670.1"/>
    </source>
</evidence>
<dbReference type="SUPFAM" id="SSF46785">
    <property type="entry name" value="Winged helix' DNA-binding domain"/>
    <property type="match status" value="1"/>
</dbReference>
<comment type="similarity">
    <text evidence="1">Belongs to the non-flavoprotein flavin reductase family.</text>
</comment>
<keyword evidence="5" id="KW-1185">Reference proteome</keyword>
<dbReference type="STRING" id="1445510.YC6258_05642"/>
<evidence type="ECO:0000256" key="2">
    <source>
        <dbReference type="ARBA" id="ARBA00023002"/>
    </source>
</evidence>
<dbReference type="InterPro" id="IPR002563">
    <property type="entry name" value="Flavin_Rdtase-like_dom"/>
</dbReference>
<dbReference type="Pfam" id="PF01613">
    <property type="entry name" value="Flavin_Reduct"/>
    <property type="match status" value="1"/>
</dbReference>
<dbReference type="GO" id="GO:0042602">
    <property type="term" value="F:riboflavin reductase (NADPH) activity"/>
    <property type="evidence" value="ECO:0007669"/>
    <property type="project" value="TreeGrafter"/>
</dbReference>
<dbReference type="PATRIC" id="fig|1445510.3.peg.5603"/>
<reference evidence="4 5" key="1">
    <citation type="submission" date="2014-01" db="EMBL/GenBank/DDBJ databases">
        <title>Full genme sequencing of cellulolytic bacterium Gynuella sunshinyii YC6258T gen. nov., sp. nov.</title>
        <authorList>
            <person name="Khan H."/>
            <person name="Chung E.J."/>
            <person name="Chung Y.R."/>
        </authorList>
    </citation>
    <scope>NUCLEOTIDE SEQUENCE [LARGE SCALE GENOMIC DNA]</scope>
    <source>
        <strain evidence="4 5">YC6258</strain>
    </source>
</reference>
<dbReference type="EMBL" id="CP007142">
    <property type="protein sequence ID" value="AJQ97670.1"/>
    <property type="molecule type" value="Genomic_DNA"/>
</dbReference>
<feature type="domain" description="Flavin reductase like" evidence="3">
    <location>
        <begin position="20"/>
        <end position="164"/>
    </location>
</feature>
<evidence type="ECO:0000256" key="1">
    <source>
        <dbReference type="ARBA" id="ARBA00008898"/>
    </source>
</evidence>
<dbReference type="PANTHER" id="PTHR30466">
    <property type="entry name" value="FLAVIN REDUCTASE"/>
    <property type="match status" value="1"/>
</dbReference>
<dbReference type="NCBIfam" id="NF045919">
    <property type="entry name" value="HphnlacHdxRed"/>
    <property type="match status" value="1"/>
</dbReference>
<organism evidence="4 5">
    <name type="scientific">Gynuella sunshinyii YC6258</name>
    <dbReference type="NCBI Taxonomy" id="1445510"/>
    <lineage>
        <taxon>Bacteria</taxon>
        <taxon>Pseudomonadati</taxon>
        <taxon>Pseudomonadota</taxon>
        <taxon>Gammaproteobacteria</taxon>
        <taxon>Oceanospirillales</taxon>
        <taxon>Saccharospirillaceae</taxon>
        <taxon>Gynuella</taxon>
    </lineage>
</organism>
<dbReference type="InterPro" id="IPR050268">
    <property type="entry name" value="NADH-dep_flavin_reductase"/>
</dbReference>
<dbReference type="SUPFAM" id="SSF50475">
    <property type="entry name" value="FMN-binding split barrel"/>
    <property type="match status" value="1"/>
</dbReference>
<dbReference type="KEGG" id="gsn:YC6258_05642"/>
<dbReference type="InterPro" id="IPR036388">
    <property type="entry name" value="WH-like_DNA-bd_sf"/>
</dbReference>
<sequence>MGINMSQQNTFDNLAFRRALGNFATGITVVTATSASTGQRVGVTANSFNSVSLEPPLILWSIDKKSSSFPVFEQASHFAVNILAADQMPLSNHFAKRSEDKFADVGFTEGPGRAPILPDCAAVFLCERHACLEGGDHWILIGRVVGFEDSGRAPLLYHQGSYSLVMPFARKNGEMAGQPLGDDHEHPLQHYLYYLMLQATRSYQQHYQPRQLATGLRTAEARILLSLASGRRLNHELLAAEVNMPEQDMQSAFELLQAKSFIQCQDGQFELQPAGADMAETLWQIAVEEQQQRFSQFSTSEIATFKKVLLALIQNQTSV</sequence>
<evidence type="ECO:0000313" key="5">
    <source>
        <dbReference type="Proteomes" id="UP000032266"/>
    </source>
</evidence>
<name>A0A0C5VEF3_9GAMM</name>
<dbReference type="Gene3D" id="1.10.10.10">
    <property type="entry name" value="Winged helix-like DNA-binding domain superfamily/Winged helix DNA-binding domain"/>
    <property type="match status" value="1"/>
</dbReference>
<dbReference type="Gene3D" id="2.30.110.10">
    <property type="entry name" value="Electron Transport, Fmn-binding Protein, Chain A"/>
    <property type="match status" value="1"/>
</dbReference>
<proteinExistence type="inferred from homology"/>